<feature type="transmembrane region" description="Helical" evidence="6">
    <location>
        <begin position="539"/>
        <end position="561"/>
    </location>
</feature>
<feature type="transmembrane region" description="Helical" evidence="6">
    <location>
        <begin position="238"/>
        <end position="259"/>
    </location>
</feature>
<feature type="transmembrane region" description="Helical" evidence="6">
    <location>
        <begin position="271"/>
        <end position="288"/>
    </location>
</feature>
<feature type="transmembrane region" description="Helical" evidence="6">
    <location>
        <begin position="112"/>
        <end position="130"/>
    </location>
</feature>
<name>A0A2D3UNF7_9PEZI</name>
<dbReference type="GO" id="GO:0005886">
    <property type="term" value="C:plasma membrane"/>
    <property type="evidence" value="ECO:0007669"/>
    <property type="project" value="TreeGrafter"/>
</dbReference>
<dbReference type="EMBL" id="FJUY01000001">
    <property type="protein sequence ID" value="CZT14938.1"/>
    <property type="molecule type" value="Genomic_DNA"/>
</dbReference>
<keyword evidence="4 6" id="KW-1133">Transmembrane helix</keyword>
<dbReference type="AlphaFoldDB" id="A0A2D3UNF7"/>
<dbReference type="RefSeq" id="XP_023621835.1">
    <property type="nucleotide sequence ID" value="XM_023766067.1"/>
</dbReference>
<feature type="transmembrane region" description="Helical" evidence="6">
    <location>
        <begin position="82"/>
        <end position="100"/>
    </location>
</feature>
<evidence type="ECO:0000256" key="2">
    <source>
        <dbReference type="ARBA" id="ARBA00022448"/>
    </source>
</evidence>
<evidence type="ECO:0000313" key="9">
    <source>
        <dbReference type="Proteomes" id="UP000225277"/>
    </source>
</evidence>
<dbReference type="Proteomes" id="UP000225277">
    <property type="component" value="Unassembled WGS sequence"/>
</dbReference>
<keyword evidence="9" id="KW-1185">Reference proteome</keyword>
<dbReference type="InterPro" id="IPR010573">
    <property type="entry name" value="MFS_Str1/Tri12-like"/>
</dbReference>
<proteinExistence type="predicted"/>
<evidence type="ECO:0000256" key="5">
    <source>
        <dbReference type="ARBA" id="ARBA00023136"/>
    </source>
</evidence>
<reference evidence="8 9" key="1">
    <citation type="submission" date="2016-03" db="EMBL/GenBank/DDBJ databases">
        <authorList>
            <person name="Ploux O."/>
        </authorList>
    </citation>
    <scope>NUCLEOTIDE SEQUENCE [LARGE SCALE GENOMIC DNA]</scope>
    <source>
        <strain evidence="8 9">URUG2</strain>
    </source>
</reference>
<keyword evidence="3 6" id="KW-0812">Transmembrane</keyword>
<feature type="transmembrane region" description="Helical" evidence="6">
    <location>
        <begin position="198"/>
        <end position="218"/>
    </location>
</feature>
<dbReference type="SUPFAM" id="SSF103473">
    <property type="entry name" value="MFS general substrate transporter"/>
    <property type="match status" value="1"/>
</dbReference>
<feature type="transmembrane region" description="Helical" evidence="6">
    <location>
        <begin position="376"/>
        <end position="395"/>
    </location>
</feature>
<dbReference type="InterPro" id="IPR036259">
    <property type="entry name" value="MFS_trans_sf"/>
</dbReference>
<evidence type="ECO:0000259" key="7">
    <source>
        <dbReference type="PROSITE" id="PS50850"/>
    </source>
</evidence>
<dbReference type="Gene3D" id="1.20.1250.20">
    <property type="entry name" value="MFS general substrate transporter like domains"/>
    <property type="match status" value="1"/>
</dbReference>
<feature type="transmembrane region" description="Helical" evidence="6">
    <location>
        <begin position="407"/>
        <end position="428"/>
    </location>
</feature>
<keyword evidence="5 6" id="KW-0472">Membrane</keyword>
<dbReference type="Pfam" id="PF06609">
    <property type="entry name" value="TRI12"/>
    <property type="match status" value="1"/>
</dbReference>
<dbReference type="InterPro" id="IPR005829">
    <property type="entry name" value="Sugar_transporter_CS"/>
</dbReference>
<feature type="transmembrane region" description="Helical" evidence="6">
    <location>
        <begin position="170"/>
        <end position="192"/>
    </location>
</feature>
<dbReference type="PROSITE" id="PS00216">
    <property type="entry name" value="SUGAR_TRANSPORT_1"/>
    <property type="match status" value="1"/>
</dbReference>
<accession>A0A2D3UNF7</accession>
<feature type="transmembrane region" description="Helical" evidence="6">
    <location>
        <begin position="49"/>
        <end position="76"/>
    </location>
</feature>
<keyword evidence="2" id="KW-0813">Transport</keyword>
<dbReference type="STRING" id="112498.A0A2D3UNF7"/>
<gene>
    <name evidence="8" type="ORF">RCC_00867</name>
</gene>
<evidence type="ECO:0000256" key="6">
    <source>
        <dbReference type="SAM" id="Phobius"/>
    </source>
</evidence>
<feature type="transmembrane region" description="Helical" evidence="6">
    <location>
        <begin position="345"/>
        <end position="369"/>
    </location>
</feature>
<feature type="domain" description="Major facilitator superfamily (MFS) profile" evidence="7">
    <location>
        <begin position="47"/>
        <end position="487"/>
    </location>
</feature>
<evidence type="ECO:0000313" key="8">
    <source>
        <dbReference type="EMBL" id="CZT14938.1"/>
    </source>
</evidence>
<organism evidence="8 9">
    <name type="scientific">Ramularia collo-cygni</name>
    <dbReference type="NCBI Taxonomy" id="112498"/>
    <lineage>
        <taxon>Eukaryota</taxon>
        <taxon>Fungi</taxon>
        <taxon>Dikarya</taxon>
        <taxon>Ascomycota</taxon>
        <taxon>Pezizomycotina</taxon>
        <taxon>Dothideomycetes</taxon>
        <taxon>Dothideomycetidae</taxon>
        <taxon>Mycosphaerellales</taxon>
        <taxon>Mycosphaerellaceae</taxon>
        <taxon>Ramularia</taxon>
    </lineage>
</organism>
<evidence type="ECO:0000256" key="4">
    <source>
        <dbReference type="ARBA" id="ARBA00022989"/>
    </source>
</evidence>
<comment type="subcellular location">
    <subcellularLocation>
        <location evidence="1">Membrane</location>
        <topology evidence="1">Multi-pass membrane protein</topology>
    </subcellularLocation>
</comment>
<dbReference type="PROSITE" id="PS50850">
    <property type="entry name" value="MFS"/>
    <property type="match status" value="1"/>
</dbReference>
<sequence>MSSYTLQEKKEHDASHLEHVSLNDGSKSSYDGADQGENKINFSFFMTMVGLALAFIVAEVTPLFLVTCFTIIAADLDALDQVIWILVAPYIATGAIAPFVGNLSDVMGRRGIILLSLVLVVVAFILQAAAPNFACYLAGGVIAGAAIGIQIMSVIAAASELVPMHKRGATIGYLAMAIIPFAPGSLYGQLIAEHSWRYIYLLLAIVSVLAFIVLFIFYRPPPRPLAAGMTKMEILKRIDYGGCVLSILGVVMFLIGINWGGGDYAWGSARVISFLILGVLIMVVFVLYERYVVKYPMFPMRLIQSKRHFFAVSVLCLVSGVNYVPLTVFWTIQVYTVYEASFQQAGVFLLPLGLCIVGGSIMSAIMISVFRRHVQWVLLLFCVSQTTGIGCMALFDKDNINTVWAPMVIGLIGVGGVLLPSQVVFSVICPDDLIGTSVALSVVVRMIGQVIGKSMFYNIFRSEVTALASNPDNLDIIAIPALEAGFQNAERIRVLVNQLTAGPLQFYVDRGLFPEITSSEAVATLVAGGKELYSRAFPLLYLISIAWGAIASISCVLLWGVDKYIDEHTAVHL</sequence>
<protein>
    <submittedName>
        <fullName evidence="8">Related to MFS drug efflux pump</fullName>
    </submittedName>
</protein>
<dbReference type="PANTHER" id="PTHR23501">
    <property type="entry name" value="MAJOR FACILITATOR SUPERFAMILY"/>
    <property type="match status" value="1"/>
</dbReference>
<dbReference type="OrthoDB" id="4139357at2759"/>
<feature type="transmembrane region" description="Helical" evidence="6">
    <location>
        <begin position="136"/>
        <end position="158"/>
    </location>
</feature>
<evidence type="ECO:0000256" key="3">
    <source>
        <dbReference type="ARBA" id="ARBA00022692"/>
    </source>
</evidence>
<dbReference type="InterPro" id="IPR020846">
    <property type="entry name" value="MFS_dom"/>
</dbReference>
<dbReference type="PANTHER" id="PTHR23501:SF109">
    <property type="entry name" value="MAJOR FACILITATOR SUPERFAMILY (MFS) PROFILE DOMAIN-CONTAINING PROTEIN-RELATED"/>
    <property type="match status" value="1"/>
</dbReference>
<dbReference type="GO" id="GO:0022857">
    <property type="term" value="F:transmembrane transporter activity"/>
    <property type="evidence" value="ECO:0007669"/>
    <property type="project" value="InterPro"/>
</dbReference>
<evidence type="ECO:0000256" key="1">
    <source>
        <dbReference type="ARBA" id="ARBA00004141"/>
    </source>
</evidence>
<feature type="transmembrane region" description="Helical" evidence="6">
    <location>
        <begin position="309"/>
        <end position="333"/>
    </location>
</feature>
<dbReference type="GeneID" id="35596206"/>